<protein>
    <recommendedName>
        <fullName evidence="3">Lipoprotein</fullName>
    </recommendedName>
</protein>
<gene>
    <name evidence="2" type="ORF">UFOVP647_31</name>
</gene>
<organism evidence="2">
    <name type="scientific">uncultured Caudovirales phage</name>
    <dbReference type="NCBI Taxonomy" id="2100421"/>
    <lineage>
        <taxon>Viruses</taxon>
        <taxon>Duplodnaviria</taxon>
        <taxon>Heunggongvirae</taxon>
        <taxon>Uroviricota</taxon>
        <taxon>Caudoviricetes</taxon>
        <taxon>Peduoviridae</taxon>
        <taxon>Maltschvirus</taxon>
        <taxon>Maltschvirus maltsch</taxon>
    </lineage>
</organism>
<dbReference type="PROSITE" id="PS51257">
    <property type="entry name" value="PROKAR_LIPOPROTEIN"/>
    <property type="match status" value="1"/>
</dbReference>
<dbReference type="EMBL" id="LR796615">
    <property type="protein sequence ID" value="CAB4154819.1"/>
    <property type="molecule type" value="Genomic_DNA"/>
</dbReference>
<evidence type="ECO:0000256" key="1">
    <source>
        <dbReference type="SAM" id="MobiDB-lite"/>
    </source>
</evidence>
<accession>A0A6J5N6U8</accession>
<name>A0A6J5N6U8_9CAUD</name>
<reference evidence="2" key="1">
    <citation type="submission" date="2020-04" db="EMBL/GenBank/DDBJ databases">
        <authorList>
            <person name="Chiriac C."/>
            <person name="Salcher M."/>
            <person name="Ghai R."/>
            <person name="Kavagutti S V."/>
        </authorList>
    </citation>
    <scope>NUCLEOTIDE SEQUENCE</scope>
</reference>
<feature type="region of interest" description="Disordered" evidence="1">
    <location>
        <begin position="37"/>
        <end position="63"/>
    </location>
</feature>
<sequence>MKILLMAVIVLLTGCANKLAFVGDHFDRYDPCQTNEFSRHTGSRLKPANYEPPTACGGPSRQTIGVIRNNSGNQVSTITTR</sequence>
<evidence type="ECO:0000313" key="2">
    <source>
        <dbReference type="EMBL" id="CAB4154819.1"/>
    </source>
</evidence>
<proteinExistence type="predicted"/>
<evidence type="ECO:0008006" key="3">
    <source>
        <dbReference type="Google" id="ProtNLM"/>
    </source>
</evidence>